<evidence type="ECO:0000256" key="6">
    <source>
        <dbReference type="ARBA" id="ARBA00023125"/>
    </source>
</evidence>
<dbReference type="Pfam" id="PF16686">
    <property type="entry name" value="POT1PC"/>
    <property type="match status" value="1"/>
</dbReference>
<evidence type="ECO:0000256" key="4">
    <source>
        <dbReference type="ARBA" id="ARBA00022454"/>
    </source>
</evidence>
<evidence type="ECO:0000256" key="7">
    <source>
        <dbReference type="ARBA" id="ARBA00023242"/>
    </source>
</evidence>
<name>A0A1I7WHX1_HETBA</name>
<evidence type="ECO:0000256" key="2">
    <source>
        <dbReference type="ARBA" id="ARBA00004574"/>
    </source>
</evidence>
<evidence type="ECO:0000256" key="1">
    <source>
        <dbReference type="ARBA" id="ARBA00004123"/>
    </source>
</evidence>
<comment type="similarity">
    <text evidence="3">Belongs to the telombin family.</text>
</comment>
<dbReference type="InterPro" id="IPR032042">
    <property type="entry name" value="POT1PC"/>
</dbReference>
<dbReference type="WBParaSite" id="Hba_04583">
    <property type="protein sequence ID" value="Hba_04583"/>
    <property type="gene ID" value="Hba_04583"/>
</dbReference>
<keyword evidence="6" id="KW-0238">DNA-binding</keyword>
<dbReference type="AlphaFoldDB" id="A0A1I7WHX1"/>
<keyword evidence="4" id="KW-0158">Chromosome</keyword>
<proteinExistence type="inferred from homology"/>
<dbReference type="Gene3D" id="2.40.50.140">
    <property type="entry name" value="Nucleic acid-binding proteins"/>
    <property type="match status" value="1"/>
</dbReference>
<dbReference type="GO" id="GO:0000781">
    <property type="term" value="C:chromosome, telomeric region"/>
    <property type="evidence" value="ECO:0007669"/>
    <property type="project" value="UniProtKB-SubCell"/>
</dbReference>
<dbReference type="Proteomes" id="UP000095283">
    <property type="component" value="Unplaced"/>
</dbReference>
<feature type="domain" description="Protection of telomeres protein 1 ssDNA-binding" evidence="8">
    <location>
        <begin position="8"/>
        <end position="80"/>
    </location>
</feature>
<reference evidence="10" key="1">
    <citation type="submission" date="2016-11" db="UniProtKB">
        <authorList>
            <consortium name="WormBaseParasite"/>
        </authorList>
    </citation>
    <scope>IDENTIFICATION</scope>
</reference>
<dbReference type="SUPFAM" id="SSF50249">
    <property type="entry name" value="Nucleic acid-binding proteins"/>
    <property type="match status" value="1"/>
</dbReference>
<evidence type="ECO:0000256" key="3">
    <source>
        <dbReference type="ARBA" id="ARBA00008442"/>
    </source>
</evidence>
<organism evidence="9 10">
    <name type="scientific">Heterorhabditis bacteriophora</name>
    <name type="common">Entomopathogenic nematode worm</name>
    <dbReference type="NCBI Taxonomy" id="37862"/>
    <lineage>
        <taxon>Eukaryota</taxon>
        <taxon>Metazoa</taxon>
        <taxon>Ecdysozoa</taxon>
        <taxon>Nematoda</taxon>
        <taxon>Chromadorea</taxon>
        <taxon>Rhabditida</taxon>
        <taxon>Rhabditina</taxon>
        <taxon>Rhabditomorpha</taxon>
        <taxon>Strongyloidea</taxon>
        <taxon>Heterorhabditidae</taxon>
        <taxon>Heterorhabditis</taxon>
    </lineage>
</organism>
<dbReference type="GO" id="GO:0005634">
    <property type="term" value="C:nucleus"/>
    <property type="evidence" value="ECO:0007669"/>
    <property type="project" value="UniProtKB-SubCell"/>
</dbReference>
<dbReference type="InterPro" id="IPR012340">
    <property type="entry name" value="NA-bd_OB-fold"/>
</dbReference>
<sequence>MIEEILVSPSNELAGASEGLVLDIIVYGEWIQKVASLKSGSIIVLKNIHYLLPRSGSISLTFHQGSKCDRNIYVLDENTNAQSHYVYVALRNTLDSIINSWYGQQQLENIDNEQRLNDTSENIQEDISGVAASHPHTCQTNEMSEEDDQHVERAQTPLLEALEHSVPVSLEKTVKMESTRVISPVSLPQAEFGSPSKPLVQDEAVDVITPKKNVPPVNDDDETVEDMLAYVFGQWYLCSISKFNVYLDFPCHISCLIFLRMVILEHSLFLIK</sequence>
<evidence type="ECO:0000256" key="5">
    <source>
        <dbReference type="ARBA" id="ARBA00022895"/>
    </source>
</evidence>
<keyword evidence="9" id="KW-1185">Reference proteome</keyword>
<accession>A0A1I7WHX1</accession>
<comment type="subcellular location">
    <subcellularLocation>
        <location evidence="2">Chromosome</location>
        <location evidence="2">Telomere</location>
    </subcellularLocation>
    <subcellularLocation>
        <location evidence="1">Nucleus</location>
    </subcellularLocation>
</comment>
<keyword evidence="5" id="KW-0779">Telomere</keyword>
<keyword evidence="7" id="KW-0539">Nucleus</keyword>
<protein>
    <submittedName>
        <fullName evidence="10">POT1PC domain-containing protein</fullName>
    </submittedName>
</protein>
<evidence type="ECO:0000313" key="10">
    <source>
        <dbReference type="WBParaSite" id="Hba_04583"/>
    </source>
</evidence>
<dbReference type="GO" id="GO:0043047">
    <property type="term" value="F:single-stranded telomeric DNA binding"/>
    <property type="evidence" value="ECO:0007669"/>
    <property type="project" value="InterPro"/>
</dbReference>
<evidence type="ECO:0000259" key="8">
    <source>
        <dbReference type="Pfam" id="PF16686"/>
    </source>
</evidence>
<evidence type="ECO:0000313" key="9">
    <source>
        <dbReference type="Proteomes" id="UP000095283"/>
    </source>
</evidence>